<dbReference type="InterPro" id="IPR036961">
    <property type="entry name" value="Kinesin_motor_dom_sf"/>
</dbReference>
<feature type="region of interest" description="Disordered" evidence="2">
    <location>
        <begin position="1054"/>
        <end position="1079"/>
    </location>
</feature>
<feature type="compositionally biased region" description="Low complexity" evidence="2">
    <location>
        <begin position="882"/>
        <end position="900"/>
    </location>
</feature>
<dbReference type="SMART" id="SM00129">
    <property type="entry name" value="KISc"/>
    <property type="match status" value="1"/>
</dbReference>
<feature type="compositionally biased region" description="Low complexity" evidence="2">
    <location>
        <begin position="742"/>
        <end position="773"/>
    </location>
</feature>
<comment type="similarity">
    <text evidence="1">Belongs to the TRAFAC class myosin-kinesin ATPase superfamily. Kinesin family.</text>
</comment>
<dbReference type="Proteomes" id="UP001430356">
    <property type="component" value="Unassembled WGS sequence"/>
</dbReference>
<dbReference type="GO" id="GO:0005871">
    <property type="term" value="C:kinesin complex"/>
    <property type="evidence" value="ECO:0007669"/>
    <property type="project" value="TreeGrafter"/>
</dbReference>
<evidence type="ECO:0000313" key="5">
    <source>
        <dbReference type="Proteomes" id="UP001430356"/>
    </source>
</evidence>
<evidence type="ECO:0000256" key="2">
    <source>
        <dbReference type="SAM" id="MobiDB-lite"/>
    </source>
</evidence>
<feature type="region of interest" description="Disordered" evidence="2">
    <location>
        <begin position="345"/>
        <end position="374"/>
    </location>
</feature>
<dbReference type="Gene3D" id="3.40.850.10">
    <property type="entry name" value="Kinesin motor domain"/>
    <property type="match status" value="1"/>
</dbReference>
<dbReference type="GO" id="GO:0005524">
    <property type="term" value="F:ATP binding"/>
    <property type="evidence" value="ECO:0007669"/>
    <property type="project" value="UniProtKB-UniRule"/>
</dbReference>
<keyword evidence="1" id="KW-0067">ATP-binding</keyword>
<reference evidence="4 5" key="1">
    <citation type="journal article" date="2021" name="MBio">
        <title>A New Model Trypanosomatid, Novymonas esmeraldas: Genomic Perception of Its 'Candidatus Pandoraea novymonadis' Endosymbiont.</title>
        <authorList>
            <person name="Zakharova A."/>
            <person name="Saura A."/>
            <person name="Butenko A."/>
            <person name="Podesvova L."/>
            <person name="Warmusova S."/>
            <person name="Kostygov A.Y."/>
            <person name="Nenarokova A."/>
            <person name="Lukes J."/>
            <person name="Opperdoes F.R."/>
            <person name="Yurchenko V."/>
        </authorList>
    </citation>
    <scope>NUCLEOTIDE SEQUENCE [LARGE SCALE GENOMIC DNA]</scope>
    <source>
        <strain evidence="4 5">E262AT.01</strain>
    </source>
</reference>
<proteinExistence type="inferred from homology"/>
<feature type="compositionally biased region" description="Low complexity" evidence="2">
    <location>
        <begin position="820"/>
        <end position="843"/>
    </location>
</feature>
<protein>
    <submittedName>
        <fullName evidence="4">Kinesin motor domain containing protein</fullName>
    </submittedName>
</protein>
<organism evidence="4 5">
    <name type="scientific">Novymonas esmeraldas</name>
    <dbReference type="NCBI Taxonomy" id="1808958"/>
    <lineage>
        <taxon>Eukaryota</taxon>
        <taxon>Discoba</taxon>
        <taxon>Euglenozoa</taxon>
        <taxon>Kinetoplastea</taxon>
        <taxon>Metakinetoplastina</taxon>
        <taxon>Trypanosomatida</taxon>
        <taxon>Trypanosomatidae</taxon>
        <taxon>Novymonas</taxon>
    </lineage>
</organism>
<dbReference type="GO" id="GO:0008017">
    <property type="term" value="F:microtubule binding"/>
    <property type="evidence" value="ECO:0007669"/>
    <property type="project" value="InterPro"/>
</dbReference>
<dbReference type="GO" id="GO:0016887">
    <property type="term" value="F:ATP hydrolysis activity"/>
    <property type="evidence" value="ECO:0007669"/>
    <property type="project" value="TreeGrafter"/>
</dbReference>
<comment type="caution">
    <text evidence="4">The sequence shown here is derived from an EMBL/GenBank/DDBJ whole genome shotgun (WGS) entry which is preliminary data.</text>
</comment>
<name>A0AAW0EQL9_9TRYP</name>
<keyword evidence="5" id="KW-1185">Reference proteome</keyword>
<dbReference type="InterPro" id="IPR001752">
    <property type="entry name" value="Kinesin_motor_dom"/>
</dbReference>
<dbReference type="EMBL" id="JAECZO010000047">
    <property type="protein sequence ID" value="KAK7195108.1"/>
    <property type="molecule type" value="Genomic_DNA"/>
</dbReference>
<dbReference type="PANTHER" id="PTHR24115:SF1016">
    <property type="entry name" value="KINESIN FAMILY MEMBER 19A"/>
    <property type="match status" value="1"/>
</dbReference>
<evidence type="ECO:0000313" key="4">
    <source>
        <dbReference type="EMBL" id="KAK7195108.1"/>
    </source>
</evidence>
<dbReference type="GO" id="GO:0003777">
    <property type="term" value="F:microtubule motor activity"/>
    <property type="evidence" value="ECO:0007669"/>
    <property type="project" value="InterPro"/>
</dbReference>
<feature type="region of interest" description="Disordered" evidence="2">
    <location>
        <begin position="48"/>
        <end position="81"/>
    </location>
</feature>
<accession>A0AAW0EQL9</accession>
<feature type="region of interest" description="Disordered" evidence="2">
    <location>
        <begin position="548"/>
        <end position="615"/>
    </location>
</feature>
<evidence type="ECO:0000256" key="1">
    <source>
        <dbReference type="PROSITE-ProRule" id="PRU00283"/>
    </source>
</evidence>
<dbReference type="PANTHER" id="PTHR24115">
    <property type="entry name" value="KINESIN-RELATED"/>
    <property type="match status" value="1"/>
</dbReference>
<dbReference type="PROSITE" id="PS50067">
    <property type="entry name" value="KINESIN_MOTOR_2"/>
    <property type="match status" value="1"/>
</dbReference>
<dbReference type="GO" id="GO:0005874">
    <property type="term" value="C:microtubule"/>
    <property type="evidence" value="ECO:0007669"/>
    <property type="project" value="TreeGrafter"/>
</dbReference>
<keyword evidence="1" id="KW-0547">Nucleotide-binding</keyword>
<dbReference type="InterPro" id="IPR027640">
    <property type="entry name" value="Kinesin-like_fam"/>
</dbReference>
<dbReference type="Pfam" id="PF00225">
    <property type="entry name" value="Kinesin"/>
    <property type="match status" value="2"/>
</dbReference>
<feature type="binding site" evidence="1">
    <location>
        <begin position="128"/>
        <end position="135"/>
    </location>
    <ligand>
        <name>ATP</name>
        <dbReference type="ChEBI" id="CHEBI:30616"/>
    </ligand>
</feature>
<dbReference type="PRINTS" id="PR00380">
    <property type="entry name" value="KINESINHEAVY"/>
</dbReference>
<feature type="compositionally biased region" description="Pro residues" evidence="2">
    <location>
        <begin position="358"/>
        <end position="367"/>
    </location>
</feature>
<dbReference type="InterPro" id="IPR027417">
    <property type="entry name" value="P-loop_NTPase"/>
</dbReference>
<dbReference type="GO" id="GO:0007018">
    <property type="term" value="P:microtubule-based movement"/>
    <property type="evidence" value="ECO:0007669"/>
    <property type="project" value="InterPro"/>
</dbReference>
<feature type="compositionally biased region" description="Pro residues" evidence="2">
    <location>
        <begin position="942"/>
        <end position="960"/>
    </location>
</feature>
<feature type="region of interest" description="Disordered" evidence="2">
    <location>
        <begin position="686"/>
        <end position="964"/>
    </location>
</feature>
<sequence length="1164" mass="118190">MAELFASAPPPLPHPVAERIHVYGRVRPPASPDARVWVTVDSANTTLHCGSHSDHGDDAAPPRVDGVAGPRRPHRTTAPAAASSSFTLDGIVGDVRRSAAQLFLDSTARACVADCLMLGTSATVLCCGEKSAGKTTTLFGDAAVPGLCHRILGTLYTAVAAQTEAASLASSAAAPTALLSSSSGFAAVQPGREEAEEARRGRRTRYLVQLSCLALKGEHLVDLVVEAAKDAAAAAAAADSGAAASARRALHALEASSTSAATKPAISIDQRGEVVLRNVSKTTCRSAADAMALVDRARRVTSTSLASAHVIVMVDVTCEEGEEGNASHHVLRTAQLYLVDLAAAQHPQQRGQRQTPSAQPPGPPPLPVAVAGAAARTSPAAVAGDAAGAADAAHRSRADDAAIRHSLAMLQEVVLRLSSSSVAGDAAPSAPPPYKQSKLTMLLKGHLGGGCRTLVLAHVRAEESYKAETLATLRQARRLLCVPERPVARAVEDPAVMVRQLQRQVAALQAELRLQMEMSAHAASTALAMSTAAAAEAAAAAAAASAAAGDLGSTGNGRAAKRRAGDGASKAAAPPRSSNSPGGHSSTHSPAPTPAPSAEEYRPLTHRHPASSATPASAPWMAAVRSFIAGHIAVLPVLNITDMHTCFELLRQCVVERDIQLGAALADLRAADAAAAAAAAQTAAAASASARSSVSERYTGRSVSAARSTGSGGGAARRRAGSMRGGSVSSAKDPSAATEGKQQQQQQQPSSTDAAAVPSAAAASQPGAASFSSRTTLLRELSPSVPASAQSRTGRGYGSAPPAAGPSRESARDTAPPTPAQALATLSPTRAAAAAGRTNAPPAWQAQRVVTPDNEGPFSGGGYDGAASSPSPLPPPPSLVNARTAASAPSSRVRPSSASPGRTDSPSHASVKQRGWTLPDSLELPPSNSTATSITLVSSAPAPRPHTAPPTPAAPAPPQASPREASAFHVYATQVPEGVQQVQHIRQEEGVVAGLRRRVAALASVNGGGRGHHSAETVMDECRHHEAQLARRREALLHNFEGWYRTRVMGNSGAAGPHASAAVASAQPPPSSPLGRAGNTANALTLGAMRRRLLRPATAGGGAAANGGGGRDAQHHWKGSMPVLRHAAAFSSRDAQHDGSGEALLTVLAPDATSTVPATSFARA</sequence>
<keyword evidence="1" id="KW-0505">Motor protein</keyword>
<evidence type="ECO:0000259" key="3">
    <source>
        <dbReference type="PROSITE" id="PS50067"/>
    </source>
</evidence>
<feature type="compositionally biased region" description="Basic and acidic residues" evidence="2">
    <location>
        <begin position="51"/>
        <end position="60"/>
    </location>
</feature>
<feature type="compositionally biased region" description="Low complexity" evidence="2">
    <location>
        <begin position="700"/>
        <end position="709"/>
    </location>
</feature>
<feature type="domain" description="Kinesin motor" evidence="3">
    <location>
        <begin position="19"/>
        <end position="482"/>
    </location>
</feature>
<gene>
    <name evidence="4" type="ORF">NESM_000434200</name>
</gene>
<dbReference type="AlphaFoldDB" id="A0AAW0EQL9"/>
<feature type="compositionally biased region" description="Low complexity" evidence="2">
    <location>
        <begin position="1054"/>
        <end position="1066"/>
    </location>
</feature>
<dbReference type="SUPFAM" id="SSF52540">
    <property type="entry name" value="P-loop containing nucleoside triphosphate hydrolases"/>
    <property type="match status" value="1"/>
</dbReference>
<feature type="compositionally biased region" description="Polar residues" evidence="2">
    <location>
        <begin position="926"/>
        <end position="937"/>
    </location>
</feature>